<keyword evidence="3" id="KW-0677">Repeat</keyword>
<feature type="compositionally biased region" description="Basic and acidic residues" evidence="6">
    <location>
        <begin position="182"/>
        <end position="194"/>
    </location>
</feature>
<dbReference type="PANTHER" id="PTHR45984">
    <property type="entry name" value="RNA (RNA) POLYMERASE II ASSOCIATED PROTEIN HOMOLOG"/>
    <property type="match status" value="1"/>
</dbReference>
<dbReference type="Gene3D" id="1.25.40.10">
    <property type="entry name" value="Tetratricopeptide repeat domain"/>
    <property type="match status" value="2"/>
</dbReference>
<proteinExistence type="predicted"/>
<dbReference type="GO" id="GO:0006626">
    <property type="term" value="P:protein targeting to mitochondrion"/>
    <property type="evidence" value="ECO:0007669"/>
    <property type="project" value="TreeGrafter"/>
</dbReference>
<feature type="region of interest" description="Disordered" evidence="6">
    <location>
        <begin position="159"/>
        <end position="204"/>
    </location>
</feature>
<dbReference type="FunFam" id="1.25.40.10:FF:000221">
    <property type="entry name" value="Mitochondrial import receptor subunit TOM34"/>
    <property type="match status" value="1"/>
</dbReference>
<protein>
    <submittedName>
        <fullName evidence="7">(spotted green pufferfish) hypothetical protein</fullName>
    </submittedName>
</protein>
<dbReference type="InterPro" id="IPR019734">
    <property type="entry name" value="TPR_rpt"/>
</dbReference>
<dbReference type="PROSITE" id="PS50005">
    <property type="entry name" value="TPR"/>
    <property type="match status" value="1"/>
</dbReference>
<dbReference type="GO" id="GO:0005739">
    <property type="term" value="C:mitochondrion"/>
    <property type="evidence" value="ECO:0007669"/>
    <property type="project" value="TreeGrafter"/>
</dbReference>
<accession>Q4T5H7</accession>
<dbReference type="GO" id="GO:0005829">
    <property type="term" value="C:cytosol"/>
    <property type="evidence" value="ECO:0007669"/>
    <property type="project" value="TreeGrafter"/>
</dbReference>
<dbReference type="InterPro" id="IPR011990">
    <property type="entry name" value="TPR-like_helical_dom_sf"/>
</dbReference>
<dbReference type="SMART" id="SM00028">
    <property type="entry name" value="TPR"/>
    <property type="match status" value="4"/>
</dbReference>
<keyword evidence="4 5" id="KW-0802">TPR repeat</keyword>
<name>Q4T5H7_TETNG</name>
<dbReference type="InterPro" id="IPR051982">
    <property type="entry name" value="CiliaryAsmbly_MitoImport"/>
</dbReference>
<evidence type="ECO:0000313" key="7">
    <source>
        <dbReference type="EMBL" id="CAF91855.1"/>
    </source>
</evidence>
<reference evidence="7" key="1">
    <citation type="journal article" date="2004" name="Nature">
        <title>Genome duplication in the teleost fish Tetraodon nigroviridis reveals the early vertebrate proto-karyotype.</title>
        <authorList>
            <person name="Jaillon O."/>
            <person name="Aury J.-M."/>
            <person name="Brunet F."/>
            <person name="Petit J.-L."/>
            <person name="Stange-Thomann N."/>
            <person name="Mauceli E."/>
            <person name="Bouneau L."/>
            <person name="Fischer C."/>
            <person name="Ozouf-Costaz C."/>
            <person name="Bernot A."/>
            <person name="Nicaud S."/>
            <person name="Jaffe D."/>
            <person name="Fisher S."/>
            <person name="Lutfalla G."/>
            <person name="Dossat C."/>
            <person name="Segurens B."/>
            <person name="Dasilva C."/>
            <person name="Salanoubat M."/>
            <person name="Levy M."/>
            <person name="Boudet N."/>
            <person name="Castellano S."/>
            <person name="Anthouard V."/>
            <person name="Jubin C."/>
            <person name="Castelli V."/>
            <person name="Katinka M."/>
            <person name="Vacherie B."/>
            <person name="Biemont C."/>
            <person name="Skalli Z."/>
            <person name="Cattolico L."/>
            <person name="Poulain J."/>
            <person name="De Berardinis V."/>
            <person name="Cruaud C."/>
            <person name="Duprat S."/>
            <person name="Brottier P."/>
            <person name="Coutanceau J.-P."/>
            <person name="Gouzy J."/>
            <person name="Parra G."/>
            <person name="Lardier G."/>
            <person name="Chapple C."/>
            <person name="McKernan K.J."/>
            <person name="McEwan P."/>
            <person name="Bosak S."/>
            <person name="Kellis M."/>
            <person name="Volff J.-N."/>
            <person name="Guigo R."/>
            <person name="Zody M.C."/>
            <person name="Mesirov J."/>
            <person name="Lindblad-Toh K."/>
            <person name="Birren B."/>
            <person name="Nusbaum C."/>
            <person name="Kahn D."/>
            <person name="Robinson-Rechavi M."/>
            <person name="Laudet V."/>
            <person name="Schachter V."/>
            <person name="Quetier F."/>
            <person name="Saurin W."/>
            <person name="Scarpelli C."/>
            <person name="Wincker P."/>
            <person name="Lander E.S."/>
            <person name="Weissenbach J."/>
            <person name="Roest Crollius H."/>
        </authorList>
    </citation>
    <scope>NUCLEOTIDE SEQUENCE [LARGE SCALE GENOMIC DNA]</scope>
</reference>
<dbReference type="AlphaFoldDB" id="Q4T5H7"/>
<feature type="repeat" description="TPR" evidence="5">
    <location>
        <begin position="187"/>
        <end position="220"/>
    </location>
</feature>
<evidence type="ECO:0000256" key="3">
    <source>
        <dbReference type="ARBA" id="ARBA00022737"/>
    </source>
</evidence>
<dbReference type="SUPFAM" id="SSF48452">
    <property type="entry name" value="TPR-like"/>
    <property type="match status" value="2"/>
</dbReference>
<comment type="caution">
    <text evidence="7">The sequence shown here is derived from an EMBL/GenBank/DDBJ whole genome shotgun (WGS) entry which is preliminary data.</text>
</comment>
<evidence type="ECO:0000256" key="1">
    <source>
        <dbReference type="ARBA" id="ARBA00004496"/>
    </source>
</evidence>
<sequence length="267" mass="29189">MPQKRKPRSWSELKQAGNECFKTGQYGEAVAVYSQALGELEKSSKKDNEDLAILFTNRAAAHLKGGNCGECVKDCTMSLDLSPFNVKSLLRRAAAYEAMERYRPAYVDYKTALQINSNISAAHDGTNRMTKALAEADGASWREKLPPIPTVPLAVRQRLGQQGSGAEANGARAADKPAPSDADVRKGQVLKEEGNALVKKGEHKKAIDKYSESLKHNPAEVTTYTNRWGSVLPGTSTVPGRCRDCDRALMIDGRNIKALYRRAQAHG</sequence>
<feature type="non-terminal residue" evidence="7">
    <location>
        <position position="267"/>
    </location>
</feature>
<evidence type="ECO:0000256" key="2">
    <source>
        <dbReference type="ARBA" id="ARBA00022490"/>
    </source>
</evidence>
<dbReference type="GO" id="GO:0031072">
    <property type="term" value="F:heat shock protein binding"/>
    <property type="evidence" value="ECO:0007669"/>
    <property type="project" value="TreeGrafter"/>
</dbReference>
<evidence type="ECO:0000256" key="4">
    <source>
        <dbReference type="ARBA" id="ARBA00022803"/>
    </source>
</evidence>
<dbReference type="PANTHER" id="PTHR45984:SF2">
    <property type="entry name" value="MITOCHONDRIAL IMPORT RECEPTOR SUBUNIT TOM34"/>
    <property type="match status" value="1"/>
</dbReference>
<evidence type="ECO:0000256" key="5">
    <source>
        <dbReference type="PROSITE-ProRule" id="PRU00339"/>
    </source>
</evidence>
<dbReference type="EMBL" id="CAAE01009261">
    <property type="protein sequence ID" value="CAF91855.1"/>
    <property type="molecule type" value="Genomic_DNA"/>
</dbReference>
<organism evidence="7">
    <name type="scientific">Tetraodon nigroviridis</name>
    <name type="common">Spotted green pufferfish</name>
    <name type="synonym">Chelonodon nigroviridis</name>
    <dbReference type="NCBI Taxonomy" id="99883"/>
    <lineage>
        <taxon>Eukaryota</taxon>
        <taxon>Metazoa</taxon>
        <taxon>Chordata</taxon>
        <taxon>Craniata</taxon>
        <taxon>Vertebrata</taxon>
        <taxon>Euteleostomi</taxon>
        <taxon>Actinopterygii</taxon>
        <taxon>Neopterygii</taxon>
        <taxon>Teleostei</taxon>
        <taxon>Neoteleostei</taxon>
        <taxon>Acanthomorphata</taxon>
        <taxon>Eupercaria</taxon>
        <taxon>Tetraodontiformes</taxon>
        <taxon>Tetradontoidea</taxon>
        <taxon>Tetraodontidae</taxon>
        <taxon>Tetraodon</taxon>
    </lineage>
</organism>
<dbReference type="KEGG" id="tng:GSTEN00006808G001"/>
<dbReference type="OrthoDB" id="245563at2759"/>
<comment type="subcellular location">
    <subcellularLocation>
        <location evidence="1">Cytoplasm</location>
    </subcellularLocation>
</comment>
<reference evidence="7" key="2">
    <citation type="submission" date="2004-02" db="EMBL/GenBank/DDBJ databases">
        <authorList>
            <consortium name="Genoscope"/>
            <consortium name="Whitehead Institute Centre for Genome Research"/>
        </authorList>
    </citation>
    <scope>NUCLEOTIDE SEQUENCE</scope>
</reference>
<evidence type="ECO:0000256" key="6">
    <source>
        <dbReference type="SAM" id="MobiDB-lite"/>
    </source>
</evidence>
<keyword evidence="2" id="KW-0963">Cytoplasm</keyword>
<gene>
    <name evidence="7" type="ORF">GSTENG00006808001</name>
</gene>